<dbReference type="CDD" id="cd00882">
    <property type="entry name" value="Ras_like_GTPase"/>
    <property type="match status" value="1"/>
</dbReference>
<dbReference type="AlphaFoldDB" id="A0A562LWE7"/>
<proteinExistence type="predicted"/>
<dbReference type="InterPro" id="IPR027417">
    <property type="entry name" value="P-loop_NTPase"/>
</dbReference>
<dbReference type="SUPFAM" id="SSF52540">
    <property type="entry name" value="P-loop containing nucleoside triphosphate hydrolases"/>
    <property type="match status" value="1"/>
</dbReference>
<dbReference type="PANTHER" id="PTHR42708">
    <property type="entry name" value="ATP/GTP-BINDING PROTEIN-RELATED"/>
    <property type="match status" value="1"/>
</dbReference>
<reference evidence="1 2" key="1">
    <citation type="journal article" date="2015" name="Stand. Genomic Sci.">
        <title>Genomic Encyclopedia of Bacterial and Archaeal Type Strains, Phase III: the genomes of soil and plant-associated and newly described type strains.</title>
        <authorList>
            <person name="Whitman W.B."/>
            <person name="Woyke T."/>
            <person name="Klenk H.P."/>
            <person name="Zhou Y."/>
            <person name="Lilburn T.G."/>
            <person name="Beck B.J."/>
            <person name="De Vos P."/>
            <person name="Vandamme P."/>
            <person name="Eisen J.A."/>
            <person name="Garrity G."/>
            <person name="Hugenholtz P."/>
            <person name="Kyrpides N.C."/>
        </authorList>
    </citation>
    <scope>NUCLEOTIDE SEQUENCE [LARGE SCALE GENOMIC DNA]</scope>
    <source>
        <strain evidence="1 2">CGMCC 1.10136</strain>
    </source>
</reference>
<evidence type="ECO:0000313" key="1">
    <source>
        <dbReference type="EMBL" id="TWI11977.1"/>
    </source>
</evidence>
<name>A0A562LWE7_9GAMM</name>
<dbReference type="Gene3D" id="3.40.50.300">
    <property type="entry name" value="P-loop containing nucleotide triphosphate hydrolases"/>
    <property type="match status" value="1"/>
</dbReference>
<gene>
    <name evidence="1" type="ORF">IP93_01258</name>
</gene>
<dbReference type="RefSeq" id="WP_144813371.1">
    <property type="nucleotide sequence ID" value="NZ_VLKP01000004.1"/>
</dbReference>
<accession>A0A562LWE7</accession>
<dbReference type="Proteomes" id="UP000316471">
    <property type="component" value="Unassembled WGS sequence"/>
</dbReference>
<dbReference type="EMBL" id="VLKP01000004">
    <property type="protein sequence ID" value="TWI11977.1"/>
    <property type="molecule type" value="Genomic_DNA"/>
</dbReference>
<organism evidence="1 2">
    <name type="scientific">Aerolutibacter ruishenii</name>
    <dbReference type="NCBI Taxonomy" id="686800"/>
    <lineage>
        <taxon>Bacteria</taxon>
        <taxon>Pseudomonadati</taxon>
        <taxon>Pseudomonadota</taxon>
        <taxon>Gammaproteobacteria</taxon>
        <taxon>Lysobacterales</taxon>
        <taxon>Lysobacteraceae</taxon>
        <taxon>Aerolutibacter</taxon>
    </lineage>
</organism>
<dbReference type="PANTHER" id="PTHR42708:SF1">
    <property type="entry name" value="GLIDING MOTILITY PROTEIN MGLA"/>
    <property type="match status" value="1"/>
</dbReference>
<protein>
    <recommendedName>
        <fullName evidence="3">Signal recognition particle receptor subunit beta</fullName>
    </recommendedName>
</protein>
<evidence type="ECO:0008006" key="3">
    <source>
        <dbReference type="Google" id="ProtNLM"/>
    </source>
</evidence>
<dbReference type="InterPro" id="IPR052705">
    <property type="entry name" value="Gliding_Motility_GTPase"/>
</dbReference>
<sequence length="187" mass="20357">MTNVHKIVFIGEPGAGKTTCIAAVSDIEPASTDVECTDELRLRKDTTTVALDYGELCLGDQGRLLLYGLPGQARFRFMFDVVREGLLGAAVLVDASSGSLQGLEDTLSTYADELRRLPCVIAVNRCTGDAQAIQRQCLELLQSHRLVAPVIVVDARRRADVVRTFELLFLQLEHAIVRQPQGATACS</sequence>
<evidence type="ECO:0000313" key="2">
    <source>
        <dbReference type="Proteomes" id="UP000316471"/>
    </source>
</evidence>
<comment type="caution">
    <text evidence="1">The sequence shown here is derived from an EMBL/GenBank/DDBJ whole genome shotgun (WGS) entry which is preliminary data.</text>
</comment>
<keyword evidence="2" id="KW-1185">Reference proteome</keyword>
<dbReference type="OrthoDB" id="4319884at2"/>